<comment type="caution">
    <text evidence="12">The sequence shown here is derived from an EMBL/GenBank/DDBJ whole genome shotgun (WGS) entry which is preliminary data.</text>
</comment>
<dbReference type="PROSITE" id="PS50920">
    <property type="entry name" value="SOLCAR"/>
    <property type="match status" value="3"/>
</dbReference>
<keyword evidence="4 8" id="KW-0812">Transmembrane</keyword>
<evidence type="ECO:0000256" key="4">
    <source>
        <dbReference type="ARBA" id="ARBA00022692"/>
    </source>
</evidence>
<dbReference type="Pfam" id="PF00153">
    <property type="entry name" value="Mito_carr"/>
    <property type="match status" value="3"/>
</dbReference>
<evidence type="ECO:0000313" key="12">
    <source>
        <dbReference type="EMBL" id="CAJ1970201.1"/>
    </source>
</evidence>
<dbReference type="EMBL" id="CAKOGP040002480">
    <property type="protein sequence ID" value="CAJ1970201.1"/>
    <property type="molecule type" value="Genomic_DNA"/>
</dbReference>
<evidence type="ECO:0000256" key="9">
    <source>
        <dbReference type="RuleBase" id="RU000488"/>
    </source>
</evidence>
<organism evidence="12 13">
    <name type="scientific">Cylindrotheca closterium</name>
    <dbReference type="NCBI Taxonomy" id="2856"/>
    <lineage>
        <taxon>Eukaryota</taxon>
        <taxon>Sar</taxon>
        <taxon>Stramenopiles</taxon>
        <taxon>Ochrophyta</taxon>
        <taxon>Bacillariophyta</taxon>
        <taxon>Bacillariophyceae</taxon>
        <taxon>Bacillariophycidae</taxon>
        <taxon>Bacillariales</taxon>
        <taxon>Bacillariaceae</taxon>
        <taxon>Cylindrotheca</taxon>
    </lineage>
</organism>
<keyword evidence="3 9" id="KW-0813">Transport</keyword>
<feature type="region of interest" description="Disordered" evidence="10">
    <location>
        <begin position="1"/>
        <end position="34"/>
    </location>
</feature>
<keyword evidence="7 8" id="KW-0472">Membrane</keyword>
<feature type="repeat" description="Solcar" evidence="8">
    <location>
        <begin position="206"/>
        <end position="288"/>
    </location>
</feature>
<dbReference type="AlphaFoldDB" id="A0AAD2GCX9"/>
<evidence type="ECO:0008006" key="14">
    <source>
        <dbReference type="Google" id="ProtNLM"/>
    </source>
</evidence>
<dbReference type="Proteomes" id="UP001295423">
    <property type="component" value="Unassembled WGS sequence"/>
</dbReference>
<feature type="repeat" description="Solcar" evidence="8">
    <location>
        <begin position="126"/>
        <end position="197"/>
    </location>
</feature>
<reference evidence="12" key="1">
    <citation type="submission" date="2023-08" db="EMBL/GenBank/DDBJ databases">
        <authorList>
            <person name="Audoor S."/>
            <person name="Bilcke G."/>
        </authorList>
    </citation>
    <scope>NUCLEOTIDE SEQUENCE</scope>
</reference>
<dbReference type="GO" id="GO:0016020">
    <property type="term" value="C:membrane"/>
    <property type="evidence" value="ECO:0007669"/>
    <property type="project" value="UniProtKB-SubCell"/>
</dbReference>
<keyword evidence="5" id="KW-0677">Repeat</keyword>
<proteinExistence type="inferred from homology"/>
<sequence>MNISGWPPSDHSFIGASEHQSSPLPLPLPGTATQDSQKRCKLKRMASLPYSSLHAPILETMRANHHTGILAVALLLLCLPLIVTAKTRARARARSRVRATVTSPVFARGGEQRKVGPLQTFLSTVKDARQHLMAAAVARGTCTAIMYPMDLIKTRIQVSHPNPLQLEGLFDGLGGSLLGQIPYGVLTFGSYEVYKRTLQERFPDWKPAFQYALAAIMGDMTGSFWLCPSEVVKNQIQAGMYKTTPQAYRSILNSKGFGGFYQGFFGLAARDIPFRVCQLTSYEIVKSVYLKSKTAKNLSQQRQRQRQRQQRGKDQGQAEVALSPVESAICGAIAGTFSAAVTTPLDRIKTLMAVSTETSAAAAGVSSSVFACASMIIKEEGPLGLLKGLVPRVVYVAPSVTIFFIVYEAAQQRFKSSDAFQPDGKTAQKSKRQ</sequence>
<feature type="region of interest" description="Disordered" evidence="10">
    <location>
        <begin position="299"/>
        <end position="318"/>
    </location>
</feature>
<evidence type="ECO:0000256" key="11">
    <source>
        <dbReference type="SAM" id="Phobius"/>
    </source>
</evidence>
<protein>
    <recommendedName>
        <fullName evidence="14">Mitochondrial carrier protein</fullName>
    </recommendedName>
</protein>
<evidence type="ECO:0000256" key="2">
    <source>
        <dbReference type="ARBA" id="ARBA00006375"/>
    </source>
</evidence>
<keyword evidence="6 11" id="KW-1133">Transmembrane helix</keyword>
<evidence type="ECO:0000256" key="10">
    <source>
        <dbReference type="SAM" id="MobiDB-lite"/>
    </source>
</evidence>
<dbReference type="PANTHER" id="PTHR45667">
    <property type="entry name" value="S-ADENOSYLMETHIONINE MITOCHONDRIAL CARRIER PROTEIN"/>
    <property type="match status" value="1"/>
</dbReference>
<evidence type="ECO:0000256" key="6">
    <source>
        <dbReference type="ARBA" id="ARBA00022989"/>
    </source>
</evidence>
<evidence type="ECO:0000256" key="8">
    <source>
        <dbReference type="PROSITE-ProRule" id="PRU00282"/>
    </source>
</evidence>
<keyword evidence="13" id="KW-1185">Reference proteome</keyword>
<dbReference type="SUPFAM" id="SSF103506">
    <property type="entry name" value="Mitochondrial carrier"/>
    <property type="match status" value="1"/>
</dbReference>
<evidence type="ECO:0000256" key="5">
    <source>
        <dbReference type="ARBA" id="ARBA00022737"/>
    </source>
</evidence>
<gene>
    <name evidence="12" type="ORF">CYCCA115_LOCUS24223</name>
</gene>
<evidence type="ECO:0000256" key="3">
    <source>
        <dbReference type="ARBA" id="ARBA00022448"/>
    </source>
</evidence>
<comment type="similarity">
    <text evidence="2 9">Belongs to the mitochondrial carrier (TC 2.A.29) family.</text>
</comment>
<evidence type="ECO:0000313" key="13">
    <source>
        <dbReference type="Proteomes" id="UP001295423"/>
    </source>
</evidence>
<dbReference type="InterPro" id="IPR023395">
    <property type="entry name" value="MCP_dom_sf"/>
</dbReference>
<comment type="subcellular location">
    <subcellularLocation>
        <location evidence="1">Membrane</location>
        <topology evidence="1">Multi-pass membrane protein</topology>
    </subcellularLocation>
</comment>
<evidence type="ECO:0000256" key="7">
    <source>
        <dbReference type="ARBA" id="ARBA00023136"/>
    </source>
</evidence>
<name>A0AAD2GCX9_9STRA</name>
<dbReference type="InterPro" id="IPR018108">
    <property type="entry name" value="MCP_transmembrane"/>
</dbReference>
<accession>A0AAD2GCX9</accession>
<feature type="transmembrane region" description="Helical" evidence="11">
    <location>
        <begin position="68"/>
        <end position="85"/>
    </location>
</feature>
<feature type="repeat" description="Solcar" evidence="8">
    <location>
        <begin position="322"/>
        <end position="413"/>
    </location>
</feature>
<dbReference type="Gene3D" id="1.50.40.10">
    <property type="entry name" value="Mitochondrial carrier domain"/>
    <property type="match status" value="3"/>
</dbReference>
<evidence type="ECO:0000256" key="1">
    <source>
        <dbReference type="ARBA" id="ARBA00004141"/>
    </source>
</evidence>